<evidence type="ECO:0000313" key="2">
    <source>
        <dbReference type="Proteomes" id="UP000015241"/>
    </source>
</evidence>
<dbReference type="eggNOG" id="KOG4585">
    <property type="taxonomic scope" value="Eukaryota"/>
</dbReference>
<dbReference type="AlphaFoldDB" id="S8EE76"/>
<keyword evidence="2" id="KW-1185">Reference proteome</keyword>
<dbReference type="Proteomes" id="UP000015241">
    <property type="component" value="Unassembled WGS sequence"/>
</dbReference>
<dbReference type="STRING" id="743788.S8EE76"/>
<evidence type="ECO:0000313" key="1">
    <source>
        <dbReference type="EMBL" id="EPT03287.1"/>
    </source>
</evidence>
<accession>S8EE76</accession>
<gene>
    <name evidence="1" type="ORF">FOMPIDRAFT_1116484</name>
</gene>
<dbReference type="EMBL" id="KE504131">
    <property type="protein sequence ID" value="EPT03287.1"/>
    <property type="molecule type" value="Genomic_DNA"/>
</dbReference>
<name>S8EE76_FOMSC</name>
<reference evidence="1 2" key="1">
    <citation type="journal article" date="2012" name="Science">
        <title>The Paleozoic origin of enzymatic lignin decomposition reconstructed from 31 fungal genomes.</title>
        <authorList>
            <person name="Floudas D."/>
            <person name="Binder M."/>
            <person name="Riley R."/>
            <person name="Barry K."/>
            <person name="Blanchette R.A."/>
            <person name="Henrissat B."/>
            <person name="Martinez A.T."/>
            <person name="Otillar R."/>
            <person name="Spatafora J.W."/>
            <person name="Yadav J.S."/>
            <person name="Aerts A."/>
            <person name="Benoit I."/>
            <person name="Boyd A."/>
            <person name="Carlson A."/>
            <person name="Copeland A."/>
            <person name="Coutinho P.M."/>
            <person name="de Vries R.P."/>
            <person name="Ferreira P."/>
            <person name="Findley K."/>
            <person name="Foster B."/>
            <person name="Gaskell J."/>
            <person name="Glotzer D."/>
            <person name="Gorecki P."/>
            <person name="Heitman J."/>
            <person name="Hesse C."/>
            <person name="Hori C."/>
            <person name="Igarashi K."/>
            <person name="Jurgens J.A."/>
            <person name="Kallen N."/>
            <person name="Kersten P."/>
            <person name="Kohler A."/>
            <person name="Kuees U."/>
            <person name="Kumar T.K.A."/>
            <person name="Kuo A."/>
            <person name="LaButti K."/>
            <person name="Larrondo L.F."/>
            <person name="Lindquist E."/>
            <person name="Ling A."/>
            <person name="Lombard V."/>
            <person name="Lucas S."/>
            <person name="Lundell T."/>
            <person name="Martin R."/>
            <person name="McLaughlin D.J."/>
            <person name="Morgenstern I."/>
            <person name="Morin E."/>
            <person name="Murat C."/>
            <person name="Nagy L.G."/>
            <person name="Nolan M."/>
            <person name="Ohm R.A."/>
            <person name="Patyshakuliyeva A."/>
            <person name="Rokas A."/>
            <person name="Ruiz-Duenas F.J."/>
            <person name="Sabat G."/>
            <person name="Salamov A."/>
            <person name="Samejima M."/>
            <person name="Schmutz J."/>
            <person name="Slot J.C."/>
            <person name="St John F."/>
            <person name="Stenlid J."/>
            <person name="Sun H."/>
            <person name="Sun S."/>
            <person name="Syed K."/>
            <person name="Tsang A."/>
            <person name="Wiebenga A."/>
            <person name="Young D."/>
            <person name="Pisabarro A."/>
            <person name="Eastwood D.C."/>
            <person name="Martin F."/>
            <person name="Cullen D."/>
            <person name="Grigoriev I.V."/>
            <person name="Hibbett D.S."/>
        </authorList>
    </citation>
    <scope>NUCLEOTIDE SEQUENCE</scope>
    <source>
        <strain evidence="2">FP-58527</strain>
    </source>
</reference>
<dbReference type="InParanoid" id="S8EE76"/>
<dbReference type="OrthoDB" id="3246760at2759"/>
<proteinExistence type="predicted"/>
<protein>
    <recommendedName>
        <fullName evidence="3">DDE Tnp4 domain-containing protein</fullName>
    </recommendedName>
</protein>
<dbReference type="HOGENOM" id="CLU_018552_1_3_1"/>
<organism evidence="1 2">
    <name type="scientific">Fomitopsis schrenkii</name>
    <name type="common">Brown rot fungus</name>
    <dbReference type="NCBI Taxonomy" id="2126942"/>
    <lineage>
        <taxon>Eukaryota</taxon>
        <taxon>Fungi</taxon>
        <taxon>Dikarya</taxon>
        <taxon>Basidiomycota</taxon>
        <taxon>Agaricomycotina</taxon>
        <taxon>Agaricomycetes</taxon>
        <taxon>Polyporales</taxon>
        <taxon>Fomitopsis</taxon>
    </lineage>
</organism>
<sequence>MYERRYEEKRDEYPRGPASMPHVLTVLKTQRPDSFRKELRVTPLTFDHLLAHIENDSVFTNKSPNEQMPVADQLAITLYRFGHSGNAVQLTSVASWSGYGKGTVLLATRRVITALLRKEFMAVAMPPVTEEEKEEAKRWVEEHSCRAWHNGWLMVDGTLIPLYTRPFWYGESYFDRKCNYSLNVQGTAEASVSRSSGVPTGCSSCTHTSLASLAAAAG</sequence>
<evidence type="ECO:0008006" key="3">
    <source>
        <dbReference type="Google" id="ProtNLM"/>
    </source>
</evidence>